<feature type="chain" id="PRO_5044368590" description="Flagellar protein FliL" evidence="1">
    <location>
        <begin position="33"/>
        <end position="171"/>
    </location>
</feature>
<dbReference type="STRING" id="1549855.AY555_01855"/>
<keyword evidence="3" id="KW-1185">Reference proteome</keyword>
<proteinExistence type="predicted"/>
<accession>A0A143DCX4</accession>
<dbReference type="Proteomes" id="UP000076066">
    <property type="component" value="Chromosome"/>
</dbReference>
<feature type="signal peptide" evidence="1">
    <location>
        <begin position="1"/>
        <end position="32"/>
    </location>
</feature>
<keyword evidence="1" id="KW-0732">Signal</keyword>
<evidence type="ECO:0008006" key="4">
    <source>
        <dbReference type="Google" id="ProtNLM"/>
    </source>
</evidence>
<protein>
    <recommendedName>
        <fullName evidence="4">Flagellar protein FliL</fullName>
    </recommendedName>
</protein>
<dbReference type="AlphaFoldDB" id="A0A143DCX4"/>
<dbReference type="EMBL" id="CP014525">
    <property type="protein sequence ID" value="AMW34123.1"/>
    <property type="molecule type" value="Genomic_DNA"/>
</dbReference>
<reference evidence="2 3" key="1">
    <citation type="submission" date="2016-02" db="EMBL/GenBank/DDBJ databases">
        <title>Complete Genome of H5569, the type strain of the newly described species Haematospirillium jordaniae.</title>
        <authorList>
            <person name="Nicholson A.C."/>
            <person name="Humrighouse B.W."/>
            <person name="Loparov V."/>
            <person name="McQuiston J.R."/>
        </authorList>
    </citation>
    <scope>NUCLEOTIDE SEQUENCE [LARGE SCALE GENOMIC DNA]</scope>
    <source>
        <strain evidence="2 3">H5569</strain>
    </source>
</reference>
<organism evidence="2 3">
    <name type="scientific">Haematospirillum jordaniae</name>
    <dbReference type="NCBI Taxonomy" id="1549855"/>
    <lineage>
        <taxon>Bacteria</taxon>
        <taxon>Pseudomonadati</taxon>
        <taxon>Pseudomonadota</taxon>
        <taxon>Alphaproteobacteria</taxon>
        <taxon>Rhodospirillales</taxon>
        <taxon>Novispirillaceae</taxon>
        <taxon>Haematospirillum</taxon>
    </lineage>
</organism>
<evidence type="ECO:0000313" key="3">
    <source>
        <dbReference type="Proteomes" id="UP000076066"/>
    </source>
</evidence>
<dbReference type="GeneID" id="53315899"/>
<evidence type="ECO:0000256" key="1">
    <source>
        <dbReference type="SAM" id="SignalP"/>
    </source>
</evidence>
<dbReference type="OrthoDB" id="7363335at2"/>
<dbReference type="KEGG" id="hjo:AY555_01855"/>
<dbReference type="RefSeq" id="WP_066132682.1">
    <property type="nucleotide sequence ID" value="NZ_CP014525.1"/>
</dbReference>
<sequence length="171" mass="18679">MLFFHRQLRYILAVAFALVSALSVFPPSDAEAGSGGKKASKPRSEANAVPGDYIQLDVIWIPVVDGQNTLYQGLFVRLFVPPPPEPVEGAPPSNARYQACVKAPWARQAIIAALNDIPASRKEFADEAKLKRRVEQAVQTISKEKVYRSIEISTNVLVPDADAAMLSNTCK</sequence>
<name>A0A143DCX4_9PROT</name>
<gene>
    <name evidence="2" type="ORF">AY555_01855</name>
</gene>
<evidence type="ECO:0000313" key="2">
    <source>
        <dbReference type="EMBL" id="AMW34123.1"/>
    </source>
</evidence>